<dbReference type="PANTHER" id="PTHR43364">
    <property type="entry name" value="NADH-SPECIFIC METHYLGLYOXAL REDUCTASE-RELATED"/>
    <property type="match status" value="1"/>
</dbReference>
<dbReference type="Gene3D" id="3.20.20.100">
    <property type="entry name" value="NADP-dependent oxidoreductase domain"/>
    <property type="match status" value="1"/>
</dbReference>
<accession>A0A9P6Q3W8</accession>
<keyword evidence="4" id="KW-1185">Reference proteome</keyword>
<dbReference type="PANTHER" id="PTHR43364:SF4">
    <property type="entry name" value="NAD(P)-LINKED OXIDOREDUCTASE SUPERFAMILY PROTEIN"/>
    <property type="match status" value="1"/>
</dbReference>
<evidence type="ECO:0000313" key="4">
    <source>
        <dbReference type="Proteomes" id="UP000807716"/>
    </source>
</evidence>
<name>A0A9P6Q3W8_9FUNG</name>
<dbReference type="Proteomes" id="UP000807716">
    <property type="component" value="Unassembled WGS sequence"/>
</dbReference>
<dbReference type="SUPFAM" id="SSF51430">
    <property type="entry name" value="NAD(P)-linked oxidoreductase"/>
    <property type="match status" value="1"/>
</dbReference>
<evidence type="ECO:0000256" key="1">
    <source>
        <dbReference type="ARBA" id="ARBA00023002"/>
    </source>
</evidence>
<comment type="caution">
    <text evidence="3">The sequence shown here is derived from an EMBL/GenBank/DDBJ whole genome shotgun (WGS) entry which is preliminary data.</text>
</comment>
<dbReference type="CDD" id="cd19075">
    <property type="entry name" value="AKR_AKR7A1-5"/>
    <property type="match status" value="1"/>
</dbReference>
<reference evidence="3" key="1">
    <citation type="journal article" date="2020" name="Fungal Divers.">
        <title>Resolving the Mortierellaceae phylogeny through synthesis of multi-gene phylogenetics and phylogenomics.</title>
        <authorList>
            <person name="Vandepol N."/>
            <person name="Liber J."/>
            <person name="Desiro A."/>
            <person name="Na H."/>
            <person name="Kennedy M."/>
            <person name="Barry K."/>
            <person name="Grigoriev I.V."/>
            <person name="Miller A.N."/>
            <person name="O'Donnell K."/>
            <person name="Stajich J.E."/>
            <person name="Bonito G."/>
        </authorList>
    </citation>
    <scope>NUCLEOTIDE SEQUENCE</scope>
    <source>
        <strain evidence="3">BC1065</strain>
    </source>
</reference>
<dbReference type="InterPro" id="IPR050523">
    <property type="entry name" value="AKR_Detox_Biosynth"/>
</dbReference>
<keyword evidence="1" id="KW-0560">Oxidoreductase</keyword>
<evidence type="ECO:0000313" key="3">
    <source>
        <dbReference type="EMBL" id="KAG0258407.1"/>
    </source>
</evidence>
<dbReference type="Pfam" id="PF00248">
    <property type="entry name" value="Aldo_ket_red"/>
    <property type="match status" value="1"/>
</dbReference>
<feature type="domain" description="NADP-dependent oxidoreductase" evidence="2">
    <location>
        <begin position="9"/>
        <end position="305"/>
    </location>
</feature>
<gene>
    <name evidence="3" type="ORF">DFQ27_004645</name>
</gene>
<sequence>MAGNTNTPRIILGTMTFGLESSALATSAVRVRGTENVGPFLDIFKAHGHKELDTARIYGNGDTEEVLGALDLSEFKLATKVWPLQPGAHGPENLSKKLRESLAALKLKKVDLFYLHAPDYTTPFEVTAKAVNDFLSNFAAWQVTLIHQICKQNGYVLPTVYQGMYNPITRDVCHELFSCLKALDIAFYAYNPIAGGLLSGRYNFEVDTSEGGRFDVKSGFGKLYRERYWNNLFCEAVTGLKAKAAEHNITLLEATLRWMVHHSRLEAKDGIIIGASSIHHLEENLDKLSQGPLPTDMIQAFDDAWEHCKPACQKYFKDEAFVSVTSGAVKKD</sequence>
<dbReference type="OrthoDB" id="2310150at2759"/>
<evidence type="ECO:0000259" key="2">
    <source>
        <dbReference type="Pfam" id="PF00248"/>
    </source>
</evidence>
<dbReference type="GO" id="GO:0016491">
    <property type="term" value="F:oxidoreductase activity"/>
    <property type="evidence" value="ECO:0007669"/>
    <property type="project" value="UniProtKB-KW"/>
</dbReference>
<dbReference type="EMBL" id="JAAAJB010000325">
    <property type="protein sequence ID" value="KAG0258407.1"/>
    <property type="molecule type" value="Genomic_DNA"/>
</dbReference>
<dbReference type="InterPro" id="IPR023210">
    <property type="entry name" value="NADP_OxRdtase_dom"/>
</dbReference>
<dbReference type="AlphaFoldDB" id="A0A9P6Q3W8"/>
<protein>
    <recommendedName>
        <fullName evidence="2">NADP-dependent oxidoreductase domain-containing protein</fullName>
    </recommendedName>
</protein>
<dbReference type="InterPro" id="IPR036812">
    <property type="entry name" value="NAD(P)_OxRdtase_dom_sf"/>
</dbReference>
<proteinExistence type="predicted"/>
<organism evidence="3 4">
    <name type="scientific">Actinomortierella ambigua</name>
    <dbReference type="NCBI Taxonomy" id="1343610"/>
    <lineage>
        <taxon>Eukaryota</taxon>
        <taxon>Fungi</taxon>
        <taxon>Fungi incertae sedis</taxon>
        <taxon>Mucoromycota</taxon>
        <taxon>Mortierellomycotina</taxon>
        <taxon>Mortierellomycetes</taxon>
        <taxon>Mortierellales</taxon>
        <taxon>Mortierellaceae</taxon>
        <taxon>Actinomortierella</taxon>
    </lineage>
</organism>